<keyword evidence="1" id="KW-1133">Transmembrane helix</keyword>
<dbReference type="EMBL" id="CYGY02000035">
    <property type="protein sequence ID" value="SIT43647.1"/>
    <property type="molecule type" value="Genomic_DNA"/>
</dbReference>
<evidence type="ECO:0000313" key="2">
    <source>
        <dbReference type="EMBL" id="SIT43647.1"/>
    </source>
</evidence>
<keyword evidence="1" id="KW-0472">Membrane</keyword>
<dbReference type="AlphaFoldDB" id="A0A1N7S9J9"/>
<keyword evidence="3" id="KW-1185">Reference proteome</keyword>
<name>A0A1N7S9J9_9BURK</name>
<evidence type="ECO:0000313" key="3">
    <source>
        <dbReference type="Proteomes" id="UP000195569"/>
    </source>
</evidence>
<evidence type="ECO:0000256" key="1">
    <source>
        <dbReference type="SAM" id="Phobius"/>
    </source>
</evidence>
<gene>
    <name evidence="2" type="ORF">BN2476_350211</name>
</gene>
<sequence length="115" mass="12835">MRVVRARLETSSMNFKTVTADDLIRLKDELNFSSNQMADLVGLANGRQFRRYTSLADDPKNGRKMSFHMLFYLAARILALRGTAITIDAVYAEMRRVGAKVDPLAAPDSDGDPQP</sequence>
<keyword evidence="1" id="KW-0812">Transmembrane</keyword>
<reference evidence="2" key="1">
    <citation type="submission" date="2016-12" db="EMBL/GenBank/DDBJ databases">
        <authorList>
            <person name="Moulin L."/>
        </authorList>
    </citation>
    <scope>NUCLEOTIDE SEQUENCE [LARGE SCALE GENOMIC DNA]</scope>
    <source>
        <strain evidence="2">STM 7183</strain>
    </source>
</reference>
<protein>
    <submittedName>
        <fullName evidence="2">Uncharacterized protein</fullName>
    </submittedName>
</protein>
<accession>A0A1N7S9J9</accession>
<organism evidence="2 3">
    <name type="scientific">Paraburkholderia piptadeniae</name>
    <dbReference type="NCBI Taxonomy" id="1701573"/>
    <lineage>
        <taxon>Bacteria</taxon>
        <taxon>Pseudomonadati</taxon>
        <taxon>Pseudomonadota</taxon>
        <taxon>Betaproteobacteria</taxon>
        <taxon>Burkholderiales</taxon>
        <taxon>Burkholderiaceae</taxon>
        <taxon>Paraburkholderia</taxon>
    </lineage>
</organism>
<feature type="transmembrane region" description="Helical" evidence="1">
    <location>
        <begin position="70"/>
        <end position="92"/>
    </location>
</feature>
<comment type="caution">
    <text evidence="2">The sequence shown here is derived from an EMBL/GenBank/DDBJ whole genome shotgun (WGS) entry which is preliminary data.</text>
</comment>
<dbReference type="Proteomes" id="UP000195569">
    <property type="component" value="Unassembled WGS sequence"/>
</dbReference>
<proteinExistence type="predicted"/>